<dbReference type="PANTHER" id="PTHR14957:SF1">
    <property type="entry name" value="UBIQUITIN-LIKE-CONJUGATING ENZYME ATG10"/>
    <property type="match status" value="1"/>
</dbReference>
<keyword evidence="5" id="KW-0813">Transport</keyword>
<keyword evidence="4" id="KW-0833">Ubl conjugation pathway</keyword>
<keyword evidence="5" id="KW-0653">Protein transport</keyword>
<dbReference type="GO" id="GO:0015031">
    <property type="term" value="P:protein transport"/>
    <property type="evidence" value="ECO:0007669"/>
    <property type="project" value="UniProtKB-KW"/>
</dbReference>
<sequence>MMIICRCIDLLVDIQIRIDFTVSYDKFYQVPIYHLRLFINDKLDFDIEKVWNILRSNDNQRLEKVDLLIVDHALLQSPWLQIHPCETLNTLDIFTKGQNINQETETGKESKSTLQYLICWFNLYALPTTFPQFSLRPNSAAAVAVVDAADATTTTTTTTQ</sequence>
<evidence type="ECO:0000256" key="7">
    <source>
        <dbReference type="ARBA" id="ARBA00029833"/>
    </source>
</evidence>
<evidence type="ECO:0000313" key="9">
    <source>
        <dbReference type="Proteomes" id="UP001202479"/>
    </source>
</evidence>
<dbReference type="GO" id="GO:0032446">
    <property type="term" value="P:protein modification by small protein conjugation"/>
    <property type="evidence" value="ECO:0007669"/>
    <property type="project" value="TreeGrafter"/>
</dbReference>
<keyword evidence="3" id="KW-0808">Transferase</keyword>
<dbReference type="RefSeq" id="XP_049179730.1">
    <property type="nucleotide sequence ID" value="XM_049324566.1"/>
</dbReference>
<dbReference type="GeneID" id="73380869"/>
<protein>
    <recommendedName>
        <fullName evidence="2">Ubiquitin-like-conjugating enzyme ATG10</fullName>
    </recommendedName>
    <alternativeName>
        <fullName evidence="7">Autophagy-related protein 10</fullName>
    </alternativeName>
</protein>
<dbReference type="Gene3D" id="3.30.1460.50">
    <property type="match status" value="1"/>
</dbReference>
<evidence type="ECO:0000256" key="5">
    <source>
        <dbReference type="ARBA" id="ARBA00022927"/>
    </source>
</evidence>
<name>A0AAI9SWE8_9ASCO</name>
<gene>
    <name evidence="8" type="ORF">KGF56_003252</name>
</gene>
<dbReference type="GO" id="GO:0005829">
    <property type="term" value="C:cytosol"/>
    <property type="evidence" value="ECO:0007669"/>
    <property type="project" value="TreeGrafter"/>
</dbReference>
<dbReference type="GO" id="GO:0000422">
    <property type="term" value="P:autophagy of mitochondrion"/>
    <property type="evidence" value="ECO:0007669"/>
    <property type="project" value="TreeGrafter"/>
</dbReference>
<comment type="caution">
    <text evidence="8">The sequence shown here is derived from an EMBL/GenBank/DDBJ whole genome shotgun (WGS) entry which is preliminary data.</text>
</comment>
<dbReference type="GO" id="GO:0000045">
    <property type="term" value="P:autophagosome assembly"/>
    <property type="evidence" value="ECO:0007669"/>
    <property type="project" value="TreeGrafter"/>
</dbReference>
<evidence type="ECO:0000256" key="4">
    <source>
        <dbReference type="ARBA" id="ARBA00022786"/>
    </source>
</evidence>
<dbReference type="GO" id="GO:0061651">
    <property type="term" value="F:Atg12 conjugating enzyme activity"/>
    <property type="evidence" value="ECO:0007669"/>
    <property type="project" value="TreeGrafter"/>
</dbReference>
<accession>A0AAI9SWE8</accession>
<comment type="similarity">
    <text evidence="1">Belongs to the ATG10 family.</text>
</comment>
<keyword evidence="6" id="KW-0072">Autophagy</keyword>
<keyword evidence="9" id="KW-1185">Reference proteome</keyword>
<evidence type="ECO:0000256" key="2">
    <source>
        <dbReference type="ARBA" id="ARBA00021099"/>
    </source>
</evidence>
<evidence type="ECO:0000256" key="6">
    <source>
        <dbReference type="ARBA" id="ARBA00023006"/>
    </source>
</evidence>
<proteinExistence type="inferred from homology"/>
<dbReference type="EMBL" id="JAHUZD010000110">
    <property type="protein sequence ID" value="KAI3403985.2"/>
    <property type="molecule type" value="Genomic_DNA"/>
</dbReference>
<dbReference type="Pfam" id="PF03987">
    <property type="entry name" value="Autophagy_act_C"/>
    <property type="match status" value="1"/>
</dbReference>
<evidence type="ECO:0000256" key="1">
    <source>
        <dbReference type="ARBA" id="ARBA00005696"/>
    </source>
</evidence>
<evidence type="ECO:0000256" key="3">
    <source>
        <dbReference type="ARBA" id="ARBA00022679"/>
    </source>
</evidence>
<dbReference type="PANTHER" id="PTHR14957">
    <property type="entry name" value="UBIQUITIN-LIKE-CONJUGATING ENZYME ATG10"/>
    <property type="match status" value="1"/>
</dbReference>
<dbReference type="AlphaFoldDB" id="A0AAI9SWE8"/>
<dbReference type="Proteomes" id="UP001202479">
    <property type="component" value="Unassembled WGS sequence"/>
</dbReference>
<evidence type="ECO:0000313" key="8">
    <source>
        <dbReference type="EMBL" id="KAI3403985.2"/>
    </source>
</evidence>
<reference evidence="8" key="1">
    <citation type="journal article" date="2022" name="DNA Res.">
        <title>Genome analysis of five recently described species of the CUG-Ser clade uncovers Candida theae as a new hybrid lineage with pathogenic potential in the Candida parapsilosis species complex.</title>
        <authorList>
            <person name="Mixao V."/>
            <person name="Del Olmo V."/>
            <person name="Hegedusova E."/>
            <person name="Saus E."/>
            <person name="Pryszcz L."/>
            <person name="Cillingova A."/>
            <person name="Nosek J."/>
            <person name="Gabaldon T."/>
        </authorList>
    </citation>
    <scope>NUCLEOTIDE SEQUENCE</scope>
    <source>
        <strain evidence="8">CBS 10844</strain>
    </source>
</reference>
<organism evidence="8 9">
    <name type="scientific">Candida oxycetoniae</name>
    <dbReference type="NCBI Taxonomy" id="497107"/>
    <lineage>
        <taxon>Eukaryota</taxon>
        <taxon>Fungi</taxon>
        <taxon>Dikarya</taxon>
        <taxon>Ascomycota</taxon>
        <taxon>Saccharomycotina</taxon>
        <taxon>Pichiomycetes</taxon>
        <taxon>Debaryomycetaceae</taxon>
        <taxon>Candida/Lodderomyces clade</taxon>
        <taxon>Candida</taxon>
    </lineage>
</organism>
<dbReference type="InterPro" id="IPR007135">
    <property type="entry name" value="Atg3/Atg10"/>
</dbReference>